<dbReference type="PROSITE" id="PS51077">
    <property type="entry name" value="HTH_ICLR"/>
    <property type="match status" value="1"/>
</dbReference>
<evidence type="ECO:0000256" key="5">
    <source>
        <dbReference type="ARBA" id="ARBA00070406"/>
    </source>
</evidence>
<dbReference type="AlphaFoldDB" id="A0A0J1IM65"/>
<dbReference type="InterPro" id="IPR014757">
    <property type="entry name" value="Tscrpt_reg_IclR_C"/>
</dbReference>
<dbReference type="RefSeq" id="WP_047941511.1">
    <property type="nucleotide sequence ID" value="NZ_JABRVN010000410.1"/>
</dbReference>
<dbReference type="InterPro" id="IPR036390">
    <property type="entry name" value="WH_DNA-bd_sf"/>
</dbReference>
<dbReference type="GO" id="GO:0003700">
    <property type="term" value="F:DNA-binding transcription factor activity"/>
    <property type="evidence" value="ECO:0007669"/>
    <property type="project" value="TreeGrafter"/>
</dbReference>
<dbReference type="SUPFAM" id="SSF46785">
    <property type="entry name" value="Winged helix' DNA-binding domain"/>
    <property type="match status" value="1"/>
</dbReference>
<sequence length="255" mass="28895">MPIIQSVERALQILDLFNDHTVELKITEISEQMGLHKSTVHSLLKTLQQSRYIDQNSENGKYRLGLKLVERGNLVINTLNIRQIANKYLVELALKTGQTCHLGILDGNAGVYIDKEEGANSVIRYSRIGRRIPLHCTAIGKLLLSYQPPDIIHSLLDNYLFTQATNRTITKKEDFLMELEKVRYNEYAVDNQENELGVRCIAVPILNQHGQILAALSISTLVSTVSDDLLNDYLQLLKTTGKELSEKMRYGITMK</sequence>
<dbReference type="InterPro" id="IPR050707">
    <property type="entry name" value="HTH_MetabolicPath_Reg"/>
</dbReference>
<dbReference type="Pfam" id="PF09339">
    <property type="entry name" value="HTH_IclR"/>
    <property type="match status" value="1"/>
</dbReference>
<dbReference type="GO" id="GO:0045892">
    <property type="term" value="P:negative regulation of DNA-templated transcription"/>
    <property type="evidence" value="ECO:0007669"/>
    <property type="project" value="TreeGrafter"/>
</dbReference>
<dbReference type="InterPro" id="IPR005471">
    <property type="entry name" value="Tscrpt_reg_IclR_N"/>
</dbReference>
<accession>A0A0J1IM65</accession>
<dbReference type="SUPFAM" id="SSF55781">
    <property type="entry name" value="GAF domain-like"/>
    <property type="match status" value="1"/>
</dbReference>
<keyword evidence="2" id="KW-0238">DNA-binding</keyword>
<dbReference type="Gene3D" id="3.30.450.40">
    <property type="match status" value="1"/>
</dbReference>
<dbReference type="InterPro" id="IPR036388">
    <property type="entry name" value="WH-like_DNA-bd_sf"/>
</dbReference>
<keyword evidence="3" id="KW-0804">Transcription</keyword>
<dbReference type="InterPro" id="IPR029016">
    <property type="entry name" value="GAF-like_dom_sf"/>
</dbReference>
<dbReference type="Proteomes" id="UP000036045">
    <property type="component" value="Unassembled WGS sequence"/>
</dbReference>
<dbReference type="PANTHER" id="PTHR30136">
    <property type="entry name" value="HELIX-TURN-HELIX TRANSCRIPTIONAL REGULATOR, ICLR FAMILY"/>
    <property type="match status" value="1"/>
</dbReference>
<dbReference type="SMART" id="SM00346">
    <property type="entry name" value="HTH_ICLR"/>
    <property type="match status" value="1"/>
</dbReference>
<evidence type="ECO:0000256" key="2">
    <source>
        <dbReference type="ARBA" id="ARBA00023125"/>
    </source>
</evidence>
<proteinExistence type="predicted"/>
<dbReference type="FunFam" id="1.10.10.10:FF:000056">
    <property type="entry name" value="IclR family transcriptional regulator"/>
    <property type="match status" value="1"/>
</dbReference>
<protein>
    <recommendedName>
        <fullName evidence="5">Glycerol operon regulatory protein</fullName>
    </recommendedName>
</protein>
<evidence type="ECO:0000256" key="4">
    <source>
        <dbReference type="ARBA" id="ARBA00058938"/>
    </source>
</evidence>
<keyword evidence="1" id="KW-0805">Transcription regulation</keyword>
<dbReference type="PANTHER" id="PTHR30136:SF7">
    <property type="entry name" value="HTH-TYPE TRANSCRIPTIONAL REGULATOR KDGR-RELATED"/>
    <property type="match status" value="1"/>
</dbReference>
<reference evidence="6 7" key="1">
    <citation type="submission" date="2015-05" db="EMBL/GenBank/DDBJ databases">
        <title>Whole genome sequence and identification of bacterial endophytes from Costus igneus.</title>
        <authorList>
            <person name="Lee Y.P."/>
            <person name="Gan H.M."/>
            <person name="Eng W."/>
            <person name="Wheatley M.S."/>
            <person name="Caraballo A."/>
            <person name="Polter S."/>
            <person name="Savka M.A."/>
            <person name="Hudson A.O."/>
        </authorList>
    </citation>
    <scope>NUCLEOTIDE SEQUENCE [LARGE SCALE GENOMIC DNA]</scope>
    <source>
        <strain evidence="6 7">RIT379</strain>
    </source>
</reference>
<dbReference type="PROSITE" id="PS51078">
    <property type="entry name" value="ICLR_ED"/>
    <property type="match status" value="1"/>
</dbReference>
<organism evidence="6 7">
    <name type="scientific">Niallia circulans</name>
    <name type="common">Bacillus circulans</name>
    <dbReference type="NCBI Taxonomy" id="1397"/>
    <lineage>
        <taxon>Bacteria</taxon>
        <taxon>Bacillati</taxon>
        <taxon>Bacillota</taxon>
        <taxon>Bacilli</taxon>
        <taxon>Bacillales</taxon>
        <taxon>Bacillaceae</taxon>
        <taxon>Niallia</taxon>
    </lineage>
</organism>
<gene>
    <name evidence="6" type="ORF">ABW02_08375</name>
</gene>
<evidence type="ECO:0000313" key="6">
    <source>
        <dbReference type="EMBL" id="KLV26978.1"/>
    </source>
</evidence>
<dbReference type="OrthoDB" id="9791752at2"/>
<keyword evidence="7" id="KW-1185">Reference proteome</keyword>
<evidence type="ECO:0000313" key="7">
    <source>
        <dbReference type="Proteomes" id="UP000036045"/>
    </source>
</evidence>
<evidence type="ECO:0000256" key="3">
    <source>
        <dbReference type="ARBA" id="ARBA00023163"/>
    </source>
</evidence>
<comment type="function">
    <text evidence="4">May be an activator protein for the gylABX operon.</text>
</comment>
<dbReference type="GO" id="GO:0003677">
    <property type="term" value="F:DNA binding"/>
    <property type="evidence" value="ECO:0007669"/>
    <property type="project" value="UniProtKB-KW"/>
</dbReference>
<comment type="caution">
    <text evidence="6">The sequence shown here is derived from an EMBL/GenBank/DDBJ whole genome shotgun (WGS) entry which is preliminary data.</text>
</comment>
<evidence type="ECO:0000256" key="1">
    <source>
        <dbReference type="ARBA" id="ARBA00023015"/>
    </source>
</evidence>
<name>A0A0J1IM65_NIACI</name>
<dbReference type="Pfam" id="PF01614">
    <property type="entry name" value="IclR_C"/>
    <property type="match status" value="1"/>
</dbReference>
<dbReference type="EMBL" id="LDPH01000006">
    <property type="protein sequence ID" value="KLV26978.1"/>
    <property type="molecule type" value="Genomic_DNA"/>
</dbReference>
<dbReference type="PATRIC" id="fig|1397.4.peg.4846"/>
<dbReference type="Gene3D" id="1.10.10.10">
    <property type="entry name" value="Winged helix-like DNA-binding domain superfamily/Winged helix DNA-binding domain"/>
    <property type="match status" value="1"/>
</dbReference>